<proteinExistence type="predicted"/>
<evidence type="ECO:0000313" key="3">
    <source>
        <dbReference type="EMBL" id="WOJ93113.1"/>
    </source>
</evidence>
<evidence type="ECO:0000313" key="4">
    <source>
        <dbReference type="Proteomes" id="UP001626537"/>
    </source>
</evidence>
<feature type="domain" description="CBS" evidence="2">
    <location>
        <begin position="76"/>
        <end position="124"/>
    </location>
</feature>
<evidence type="ECO:0000259" key="2">
    <source>
        <dbReference type="SMART" id="SM00116"/>
    </source>
</evidence>
<evidence type="ECO:0000256" key="1">
    <source>
        <dbReference type="ARBA" id="ARBA00023122"/>
    </source>
</evidence>
<feature type="domain" description="CBS" evidence="2">
    <location>
        <begin position="10"/>
        <end position="58"/>
    </location>
</feature>
<reference evidence="3 4" key="1">
    <citation type="submission" date="2023-10" db="EMBL/GenBank/DDBJ databases">
        <title>Two novel species belonging to the OM43/NOR5 clade.</title>
        <authorList>
            <person name="Park M."/>
        </authorList>
    </citation>
    <scope>NUCLEOTIDE SEQUENCE [LARGE SCALE GENOMIC DNA]</scope>
    <source>
        <strain evidence="3 4">IMCC43200</strain>
    </source>
</reference>
<dbReference type="Proteomes" id="UP001626537">
    <property type="component" value="Chromosome"/>
</dbReference>
<dbReference type="PANTHER" id="PTHR43080">
    <property type="entry name" value="CBS DOMAIN-CONTAINING PROTEIN CBSX3, MITOCHONDRIAL"/>
    <property type="match status" value="1"/>
</dbReference>
<gene>
    <name evidence="3" type="ORF">R0135_15190</name>
</gene>
<organism evidence="3 4">
    <name type="scientific">Congregibacter variabilis</name>
    <dbReference type="NCBI Taxonomy" id="3081200"/>
    <lineage>
        <taxon>Bacteria</taxon>
        <taxon>Pseudomonadati</taxon>
        <taxon>Pseudomonadota</taxon>
        <taxon>Gammaproteobacteria</taxon>
        <taxon>Cellvibrionales</taxon>
        <taxon>Halieaceae</taxon>
        <taxon>Congregibacter</taxon>
    </lineage>
</organism>
<dbReference type="InterPro" id="IPR051257">
    <property type="entry name" value="Diverse_CBS-Domain"/>
</dbReference>
<sequence length="158" mass="16878">MQVKNIMTARVFCVDATQSLGDAAHLMYERNCGSAPVVDDKDHIVGMVTDRDITMAAYMNGGSLNSIPVSLAQSQPIVCCKSDDEISDVQHLMQMNQVHRIPVINDDGQPIGIVSLNDIACAYKSGVEGVDPQDIGDTLAAICSPKREFKGLSPVASA</sequence>
<dbReference type="PANTHER" id="PTHR43080:SF2">
    <property type="entry name" value="CBS DOMAIN-CONTAINING PROTEIN"/>
    <property type="match status" value="1"/>
</dbReference>
<dbReference type="Pfam" id="PF00571">
    <property type="entry name" value="CBS"/>
    <property type="match status" value="2"/>
</dbReference>
<name>A0ABZ0I2V2_9GAMM</name>
<protein>
    <submittedName>
        <fullName evidence="3">CBS domain-containing protein</fullName>
    </submittedName>
</protein>
<keyword evidence="1" id="KW-0129">CBS domain</keyword>
<accession>A0ABZ0I2V2</accession>
<dbReference type="SUPFAM" id="SSF54631">
    <property type="entry name" value="CBS-domain pair"/>
    <property type="match status" value="1"/>
</dbReference>
<dbReference type="InterPro" id="IPR046342">
    <property type="entry name" value="CBS_dom_sf"/>
</dbReference>
<dbReference type="EMBL" id="CP136864">
    <property type="protein sequence ID" value="WOJ93113.1"/>
    <property type="molecule type" value="Genomic_DNA"/>
</dbReference>
<keyword evidence="4" id="KW-1185">Reference proteome</keyword>
<dbReference type="Gene3D" id="3.10.580.10">
    <property type="entry name" value="CBS-domain"/>
    <property type="match status" value="1"/>
</dbReference>
<dbReference type="InterPro" id="IPR000644">
    <property type="entry name" value="CBS_dom"/>
</dbReference>
<dbReference type="SMART" id="SM00116">
    <property type="entry name" value="CBS"/>
    <property type="match status" value="2"/>
</dbReference>
<dbReference type="RefSeq" id="WP_407347771.1">
    <property type="nucleotide sequence ID" value="NZ_CP136864.1"/>
</dbReference>